<keyword evidence="1" id="KW-0175">Coiled coil</keyword>
<evidence type="ECO:0000313" key="3">
    <source>
        <dbReference type="EMBL" id="CAE0364854.1"/>
    </source>
</evidence>
<dbReference type="InterPro" id="IPR036598">
    <property type="entry name" value="GOLD_dom_sf"/>
</dbReference>
<gene>
    <name evidence="3" type="ORF">ALAG00032_LOCUS5596</name>
</gene>
<dbReference type="Gene3D" id="3.30.1520.10">
    <property type="entry name" value="Phox-like domain"/>
    <property type="match status" value="1"/>
</dbReference>
<feature type="region of interest" description="Disordered" evidence="2">
    <location>
        <begin position="648"/>
        <end position="690"/>
    </location>
</feature>
<feature type="region of interest" description="Disordered" evidence="2">
    <location>
        <begin position="704"/>
        <end position="728"/>
    </location>
</feature>
<evidence type="ECO:0008006" key="4">
    <source>
        <dbReference type="Google" id="ProtNLM"/>
    </source>
</evidence>
<proteinExistence type="predicted"/>
<name>A0A7S3JTV6_9STRA</name>
<feature type="compositionally biased region" description="Polar residues" evidence="2">
    <location>
        <begin position="704"/>
        <end position="724"/>
    </location>
</feature>
<evidence type="ECO:0000256" key="2">
    <source>
        <dbReference type="SAM" id="MobiDB-lite"/>
    </source>
</evidence>
<sequence>MRRTMAHSLSGLTSNLLDCKVEGYERQDGEGTNAENHIFVIRVWCERVFTYIIRRSAAQCYFLNRALKKRFPKAGLKDIPLCKSIRPRNSLGLAGAAVLRDAFVAGGGGNTNNITATAGERVSITSTTSVSDMATKRAILAIPDAEDRRSLGYARMDLERWLRDLLSLAEVVASEEMIAWLSDDHDEPEDDDNRNNNDAYNKFLSTRVDFALANAPVRRMIVKHGKSESIQLSVPSGYFVVWSFCSKPRDIAFTLIFTATSKAAREYERVPSHQRLCQGIWQNTIAEACEVTASWGNEYAKWRDKRIFFQLDVISPSAMDAARDRHTRHAEREAEREAHRQALERVARKLAARVGLFFTIENAERPSSRAIYSSLVDDDLISIRDDEKDNEIFGENDDDTESIRSTSQSGWSLMPPNELRAALHKESQRVASLENALFLAEKEATSCRLARDEASTRLSESEKVQRTLSGHLNSYRSKLEAEIETRSTLEEELTSLRKKVQEIQQHYEFASTKAETLEKRAKALERERDLLAQAVQSYRDSAELARGDARSARDELQHTRDQLLALNNNHTNVNHYLNGGRGQTFIGKPQQRPLLSAKLESIGDEQSIIADTDFELADDDLLLRVDALQSRIDSELSSVQRAALGNISTTTAKSTSPKREKPQPILDEPQNNFDAKRTFSSTPPNADDTVQSAVDENHTEVPLQTDSATANDENIIPDTQSPSTQRRHDLVVPDGFNPGDILPFVAEGLNLSVPIPDGLLPGDVFTIELR</sequence>
<feature type="coiled-coil region" evidence="1">
    <location>
        <begin position="472"/>
        <end position="569"/>
    </location>
</feature>
<dbReference type="Gene3D" id="2.60.120.680">
    <property type="entry name" value="GOLD domain"/>
    <property type="match status" value="1"/>
</dbReference>
<feature type="region of interest" description="Disordered" evidence="2">
    <location>
        <begin position="390"/>
        <end position="411"/>
    </location>
</feature>
<evidence type="ECO:0000256" key="1">
    <source>
        <dbReference type="SAM" id="Coils"/>
    </source>
</evidence>
<reference evidence="3" key="1">
    <citation type="submission" date="2021-01" db="EMBL/GenBank/DDBJ databases">
        <authorList>
            <person name="Corre E."/>
            <person name="Pelletier E."/>
            <person name="Niang G."/>
            <person name="Scheremetjew M."/>
            <person name="Finn R."/>
            <person name="Kale V."/>
            <person name="Holt S."/>
            <person name="Cochrane G."/>
            <person name="Meng A."/>
            <person name="Brown T."/>
            <person name="Cohen L."/>
        </authorList>
    </citation>
    <scope>NUCLEOTIDE SEQUENCE</scope>
    <source>
        <strain evidence="3">CCMP1510</strain>
    </source>
</reference>
<protein>
    <recommendedName>
        <fullName evidence="4">PX domain-containing protein</fullName>
    </recommendedName>
</protein>
<dbReference type="AlphaFoldDB" id="A0A7S3JTV6"/>
<dbReference type="SUPFAM" id="SSF101576">
    <property type="entry name" value="Supernatant protein factor (SPF), C-terminal domain"/>
    <property type="match status" value="1"/>
</dbReference>
<accession>A0A7S3JTV6</accession>
<dbReference type="EMBL" id="HBIJ01007935">
    <property type="protein sequence ID" value="CAE0364854.1"/>
    <property type="molecule type" value="Transcribed_RNA"/>
</dbReference>
<feature type="compositionally biased region" description="Polar residues" evidence="2">
    <location>
        <begin position="669"/>
        <end position="690"/>
    </location>
</feature>
<dbReference type="GO" id="GO:0035091">
    <property type="term" value="F:phosphatidylinositol binding"/>
    <property type="evidence" value="ECO:0007669"/>
    <property type="project" value="InterPro"/>
</dbReference>
<dbReference type="InterPro" id="IPR036871">
    <property type="entry name" value="PX_dom_sf"/>
</dbReference>
<organism evidence="3">
    <name type="scientific">Aureoumbra lagunensis</name>
    <dbReference type="NCBI Taxonomy" id="44058"/>
    <lineage>
        <taxon>Eukaryota</taxon>
        <taxon>Sar</taxon>
        <taxon>Stramenopiles</taxon>
        <taxon>Ochrophyta</taxon>
        <taxon>Pelagophyceae</taxon>
        <taxon>Pelagomonadales</taxon>
        <taxon>Aureoumbra</taxon>
    </lineage>
</organism>